<evidence type="ECO:0000313" key="3">
    <source>
        <dbReference type="Proteomes" id="UP000025171"/>
    </source>
</evidence>
<sequence length="296" mass="31350">MWIKRLGPKFAAAAITAGLTALPGLAGPASVDAACGLRDAANFRESLVSPTEEASPAYLLRTSEAFIDACPDRFEIRDAHLVAARAALDAGAARKAVAHYDAALAGGFPADPQTHLDHAVALLATGNSRRARDARDDAVAEWLAELDQRQAVRVTTVPVPDGMIYTVRYNAPDANLGITSLWLAVPKHDGLPAAILIRPAAKRAAWRALRMGGEPTDLVIAEQVNCRTSHMLTEVSARTIHAAIDEAARSALADYLGAPDGLHTTPDGEPLAACLGLDRMLHVPGRTRTAMLRGRN</sequence>
<dbReference type="AlphaFoldDB" id="A0A059FHK3"/>
<dbReference type="OrthoDB" id="7616673at2"/>
<gene>
    <name evidence="2" type="ORF">HJO_14021</name>
</gene>
<dbReference type="STRING" id="1280950.HJO_14021"/>
<evidence type="ECO:0000256" key="1">
    <source>
        <dbReference type="SAM" id="SignalP"/>
    </source>
</evidence>
<accession>A0A059FHK3</accession>
<organism evidence="2 3">
    <name type="scientific">Hyphomonas johnsonii MHS-2</name>
    <dbReference type="NCBI Taxonomy" id="1280950"/>
    <lineage>
        <taxon>Bacteria</taxon>
        <taxon>Pseudomonadati</taxon>
        <taxon>Pseudomonadota</taxon>
        <taxon>Alphaproteobacteria</taxon>
        <taxon>Hyphomonadales</taxon>
        <taxon>Hyphomonadaceae</taxon>
        <taxon>Hyphomonas</taxon>
    </lineage>
</organism>
<feature type="chain" id="PRO_5001578094" description="Lipoprotein" evidence="1">
    <location>
        <begin position="27"/>
        <end position="296"/>
    </location>
</feature>
<dbReference type="InterPro" id="IPR011990">
    <property type="entry name" value="TPR-like_helical_dom_sf"/>
</dbReference>
<dbReference type="Proteomes" id="UP000025171">
    <property type="component" value="Unassembled WGS sequence"/>
</dbReference>
<keyword evidence="1" id="KW-0732">Signal</keyword>
<dbReference type="eggNOG" id="ENOG5031P3M">
    <property type="taxonomic scope" value="Bacteria"/>
</dbReference>
<dbReference type="SUPFAM" id="SSF48452">
    <property type="entry name" value="TPR-like"/>
    <property type="match status" value="1"/>
</dbReference>
<dbReference type="RefSeq" id="WP_035617980.1">
    <property type="nucleotide sequence ID" value="NZ_ARYK01000007.1"/>
</dbReference>
<name>A0A059FHK3_9PROT</name>
<dbReference type="EMBL" id="ARYK01000007">
    <property type="protein sequence ID" value="KCZ90072.1"/>
    <property type="molecule type" value="Genomic_DNA"/>
</dbReference>
<evidence type="ECO:0008006" key="4">
    <source>
        <dbReference type="Google" id="ProtNLM"/>
    </source>
</evidence>
<feature type="signal peptide" evidence="1">
    <location>
        <begin position="1"/>
        <end position="26"/>
    </location>
</feature>
<evidence type="ECO:0000313" key="2">
    <source>
        <dbReference type="EMBL" id="KCZ90072.1"/>
    </source>
</evidence>
<protein>
    <recommendedName>
        <fullName evidence="4">Lipoprotein</fullName>
    </recommendedName>
</protein>
<keyword evidence="3" id="KW-1185">Reference proteome</keyword>
<dbReference type="PATRIC" id="fig|1280950.3.peg.2818"/>
<comment type="caution">
    <text evidence="2">The sequence shown here is derived from an EMBL/GenBank/DDBJ whole genome shotgun (WGS) entry which is preliminary data.</text>
</comment>
<reference evidence="2 3" key="1">
    <citation type="journal article" date="2014" name="Antonie Van Leeuwenhoek">
        <title>Hyphomonas beringensis sp. nov. and Hyphomonas chukchiensis sp. nov., isolated from surface seawater of the Bering Sea and Chukchi Sea.</title>
        <authorList>
            <person name="Li C."/>
            <person name="Lai Q."/>
            <person name="Li G."/>
            <person name="Dong C."/>
            <person name="Wang J."/>
            <person name="Liao Y."/>
            <person name="Shao Z."/>
        </authorList>
    </citation>
    <scope>NUCLEOTIDE SEQUENCE [LARGE SCALE GENOMIC DNA]</scope>
    <source>
        <strain evidence="2 3">MHS-2</strain>
    </source>
</reference>
<proteinExistence type="predicted"/>